<reference evidence="2" key="2">
    <citation type="submission" date="2010-03" db="EMBL/GenBank/DDBJ databases">
        <authorList>
            <person name="Pajon A."/>
        </authorList>
    </citation>
    <scope>NUCLEOTIDE SEQUENCE</scope>
    <source>
        <strain evidence="2">Type strain: 18P13</strain>
    </source>
</reference>
<organism evidence="2 3">
    <name type="scientific">Ruminococcus champanellensis (strain DSM 18848 / JCM 17042 / KCTC 15320 / 18P13)</name>
    <dbReference type="NCBI Taxonomy" id="213810"/>
    <lineage>
        <taxon>Bacteria</taxon>
        <taxon>Bacillati</taxon>
        <taxon>Bacillota</taxon>
        <taxon>Clostridia</taxon>
        <taxon>Eubacteriales</taxon>
        <taxon>Oscillospiraceae</taxon>
        <taxon>Ruminococcus</taxon>
    </lineage>
</organism>
<dbReference type="Proteomes" id="UP000007054">
    <property type="component" value="Chromosome"/>
</dbReference>
<dbReference type="AlphaFoldDB" id="D4LCC2"/>
<keyword evidence="3" id="KW-1185">Reference proteome</keyword>
<dbReference type="PATRIC" id="fig|213810.4.peg.1016"/>
<dbReference type="InterPro" id="IPR016181">
    <property type="entry name" value="Acyl_CoA_acyltransferase"/>
</dbReference>
<feature type="domain" description="N-acetyltransferase" evidence="1">
    <location>
        <begin position="3"/>
        <end position="137"/>
    </location>
</feature>
<dbReference type="OrthoDB" id="9775804at2"/>
<evidence type="ECO:0000313" key="3">
    <source>
        <dbReference type="Proteomes" id="UP000007054"/>
    </source>
</evidence>
<evidence type="ECO:0000313" key="2">
    <source>
        <dbReference type="EMBL" id="CBL17267.1"/>
    </source>
</evidence>
<proteinExistence type="predicted"/>
<dbReference type="GeneID" id="83155863"/>
<dbReference type="STRING" id="213810.RUM_11160"/>
<sequence length="137" mass="15477">MEYTFEKMPAAEQIQQLFAAVNWESAQYPQALVHGIANAQSLLTVWDDTQLAGLMTAISDGSMNVFFPYLLIDPKYQGAGIGKEMACRMLDKYAHIYRKILVCDGNKAGFYEKCGMECRTDQRPMLRIDPPVFPTVQ</sequence>
<accession>D4LCC2</accession>
<evidence type="ECO:0000259" key="1">
    <source>
        <dbReference type="PROSITE" id="PS51186"/>
    </source>
</evidence>
<dbReference type="SUPFAM" id="SSF55729">
    <property type="entry name" value="Acyl-CoA N-acyltransferases (Nat)"/>
    <property type="match status" value="1"/>
</dbReference>
<name>D4LCC2_RUMC1</name>
<reference evidence="2" key="1">
    <citation type="submission" date="2010-03" db="EMBL/GenBank/DDBJ databases">
        <title>The genome sequence of Ruminococcus sp. 18P13.</title>
        <authorList>
            <consortium name="metaHIT consortium -- http://www.metahit.eu/"/>
            <person name="Pajon A."/>
            <person name="Turner K."/>
            <person name="Parkhill J."/>
            <person name="Bernalier A."/>
        </authorList>
    </citation>
    <scope>NUCLEOTIDE SEQUENCE [LARGE SCALE GENOMIC DNA]</scope>
    <source>
        <strain evidence="2">Type strain: 18P13</strain>
    </source>
</reference>
<dbReference type="GO" id="GO:0016747">
    <property type="term" value="F:acyltransferase activity, transferring groups other than amino-acyl groups"/>
    <property type="evidence" value="ECO:0007669"/>
    <property type="project" value="InterPro"/>
</dbReference>
<dbReference type="BioCyc" id="RCHA213810:RUM_RS05360-MONOMER"/>
<dbReference type="Gene3D" id="3.40.630.30">
    <property type="match status" value="1"/>
</dbReference>
<dbReference type="KEGG" id="rch:RUM_11160"/>
<dbReference type="InterPro" id="IPR000182">
    <property type="entry name" value="GNAT_dom"/>
</dbReference>
<dbReference type="Pfam" id="PF13673">
    <property type="entry name" value="Acetyltransf_10"/>
    <property type="match status" value="1"/>
</dbReference>
<dbReference type="RefSeq" id="WP_015558174.1">
    <property type="nucleotide sequence ID" value="NC_021039.1"/>
</dbReference>
<keyword evidence="2" id="KW-0808">Transferase</keyword>
<dbReference type="HOGENOM" id="CLU_086503_5_1_9"/>
<gene>
    <name evidence="2" type="ordered locus">RUM_11160</name>
</gene>
<dbReference type="PROSITE" id="PS51186">
    <property type="entry name" value="GNAT"/>
    <property type="match status" value="1"/>
</dbReference>
<protein>
    <submittedName>
        <fullName evidence="2">Acetyltransferase (GNAT) family</fullName>
    </submittedName>
</protein>
<dbReference type="EMBL" id="FP929052">
    <property type="protein sequence ID" value="CBL17267.1"/>
    <property type="molecule type" value="Genomic_DNA"/>
</dbReference>